<organism evidence="3 4">
    <name type="scientific">Dovyalis caffra</name>
    <dbReference type="NCBI Taxonomy" id="77055"/>
    <lineage>
        <taxon>Eukaryota</taxon>
        <taxon>Viridiplantae</taxon>
        <taxon>Streptophyta</taxon>
        <taxon>Embryophyta</taxon>
        <taxon>Tracheophyta</taxon>
        <taxon>Spermatophyta</taxon>
        <taxon>Magnoliopsida</taxon>
        <taxon>eudicotyledons</taxon>
        <taxon>Gunneridae</taxon>
        <taxon>Pentapetalae</taxon>
        <taxon>rosids</taxon>
        <taxon>fabids</taxon>
        <taxon>Malpighiales</taxon>
        <taxon>Salicaceae</taxon>
        <taxon>Flacourtieae</taxon>
        <taxon>Dovyalis</taxon>
    </lineage>
</organism>
<dbReference type="EMBL" id="CAWUPB010001173">
    <property type="protein sequence ID" value="CAK7347383.1"/>
    <property type="molecule type" value="Genomic_DNA"/>
</dbReference>
<dbReference type="PANTHER" id="PTHR35283">
    <property type="entry name" value="T12C22.21 PROTEIN"/>
    <property type="match status" value="1"/>
</dbReference>
<evidence type="ECO:0000313" key="4">
    <source>
        <dbReference type="Proteomes" id="UP001314170"/>
    </source>
</evidence>
<evidence type="ECO:0000256" key="2">
    <source>
        <dbReference type="SAM" id="Phobius"/>
    </source>
</evidence>
<keyword evidence="2" id="KW-0812">Transmembrane</keyword>
<proteinExistence type="predicted"/>
<feature type="transmembrane region" description="Helical" evidence="2">
    <location>
        <begin position="156"/>
        <end position="172"/>
    </location>
</feature>
<dbReference type="PANTHER" id="PTHR35283:SF3">
    <property type="entry name" value="T12C22.21 PROTEIN"/>
    <property type="match status" value="1"/>
</dbReference>
<feature type="transmembrane region" description="Helical" evidence="2">
    <location>
        <begin position="116"/>
        <end position="136"/>
    </location>
</feature>
<dbReference type="AlphaFoldDB" id="A0AAV1S913"/>
<evidence type="ECO:0000256" key="1">
    <source>
        <dbReference type="SAM" id="MobiDB-lite"/>
    </source>
</evidence>
<keyword evidence="4" id="KW-1185">Reference proteome</keyword>
<protein>
    <recommendedName>
        <fullName evidence="5">Transmembrane protein</fullName>
    </recommendedName>
</protein>
<keyword evidence="2" id="KW-1133">Transmembrane helix</keyword>
<sequence>MLLLSQAPGGALSAKRCTPLKFAHQNQPLFLNSPKPKFISRKRPPFPLTLAKAEGGLDSTSATKQPLSTNNPTPSPSTPAPSFNSNDTVFVGQEDVPLEGVIQFEKPTSSGRLEKWGRVALLAGGDVLALLFFSAIGRFSHGFSVFDFQTLRSADPFIAGWFLCAYFLGGYGEDGRGMNGLSKTVIAAAKSWAVGVPLGMIIRAASSGHVPPYAFILVTMGSTGVLLIGWRVLLSSVLSNNQTKKNDVYRRGSPFELFEDFFPYLLQELNASSISYLITGSLELWLLSRALCRKNMKFSLCNSHCNRNLLGRPSRSPPFSAILLAEYYWKEKECEVSNL</sequence>
<feature type="transmembrane region" description="Helical" evidence="2">
    <location>
        <begin position="184"/>
        <end position="206"/>
    </location>
</feature>
<reference evidence="3 4" key="1">
    <citation type="submission" date="2024-01" db="EMBL/GenBank/DDBJ databases">
        <authorList>
            <person name="Waweru B."/>
        </authorList>
    </citation>
    <scope>NUCLEOTIDE SEQUENCE [LARGE SCALE GENOMIC DNA]</scope>
</reference>
<evidence type="ECO:0000313" key="3">
    <source>
        <dbReference type="EMBL" id="CAK7347383.1"/>
    </source>
</evidence>
<accession>A0AAV1S913</accession>
<feature type="region of interest" description="Disordered" evidence="1">
    <location>
        <begin position="50"/>
        <end position="86"/>
    </location>
</feature>
<feature type="compositionally biased region" description="Polar residues" evidence="1">
    <location>
        <begin position="58"/>
        <end position="67"/>
    </location>
</feature>
<feature type="transmembrane region" description="Helical" evidence="2">
    <location>
        <begin position="212"/>
        <end position="234"/>
    </location>
</feature>
<evidence type="ECO:0008006" key="5">
    <source>
        <dbReference type="Google" id="ProtNLM"/>
    </source>
</evidence>
<dbReference type="Pfam" id="PF11255">
    <property type="entry name" value="DUF3054"/>
    <property type="match status" value="1"/>
</dbReference>
<name>A0AAV1S913_9ROSI</name>
<dbReference type="InterPro" id="IPR021414">
    <property type="entry name" value="DUF3054"/>
</dbReference>
<comment type="caution">
    <text evidence="3">The sequence shown here is derived from an EMBL/GenBank/DDBJ whole genome shotgun (WGS) entry which is preliminary data.</text>
</comment>
<dbReference type="Proteomes" id="UP001314170">
    <property type="component" value="Unassembled WGS sequence"/>
</dbReference>
<gene>
    <name evidence="3" type="ORF">DCAF_LOCUS20067</name>
</gene>
<keyword evidence="2" id="KW-0472">Membrane</keyword>